<dbReference type="AlphaFoldDB" id="W9HUH4"/>
<evidence type="ECO:0000313" key="5">
    <source>
        <dbReference type="Proteomes" id="UP000030753"/>
    </source>
</evidence>
<dbReference type="HOGENOM" id="CLU_1786901_0_0_1"/>
<organism evidence="4 5">
    <name type="scientific">Fusarium oxysporum NRRL 32931</name>
    <dbReference type="NCBI Taxonomy" id="660029"/>
    <lineage>
        <taxon>Eukaryota</taxon>
        <taxon>Fungi</taxon>
        <taxon>Dikarya</taxon>
        <taxon>Ascomycota</taxon>
        <taxon>Pezizomycotina</taxon>
        <taxon>Sordariomycetes</taxon>
        <taxon>Hypocreomycetidae</taxon>
        <taxon>Hypocreales</taxon>
        <taxon>Nectriaceae</taxon>
        <taxon>Fusarium</taxon>
        <taxon>Fusarium oxysporum species complex</taxon>
    </lineage>
</organism>
<dbReference type="InterPro" id="IPR051164">
    <property type="entry name" value="NmrA-like_oxidored"/>
</dbReference>
<evidence type="ECO:0000259" key="3">
    <source>
        <dbReference type="Pfam" id="PF05368"/>
    </source>
</evidence>
<keyword evidence="2" id="KW-0521">NADP</keyword>
<comment type="similarity">
    <text evidence="1">Belongs to the NmrA-type oxidoreductase family.</text>
</comment>
<dbReference type="GO" id="GO:0005634">
    <property type="term" value="C:nucleus"/>
    <property type="evidence" value="ECO:0007669"/>
    <property type="project" value="TreeGrafter"/>
</dbReference>
<dbReference type="SUPFAM" id="SSF51735">
    <property type="entry name" value="NAD(P)-binding Rossmann-fold domains"/>
    <property type="match status" value="1"/>
</dbReference>
<feature type="domain" description="NmrA-like" evidence="3">
    <location>
        <begin position="2"/>
        <end position="130"/>
    </location>
</feature>
<proteinExistence type="inferred from homology"/>
<evidence type="ECO:0000256" key="1">
    <source>
        <dbReference type="ARBA" id="ARBA00006328"/>
    </source>
</evidence>
<dbReference type="EMBL" id="JH717846">
    <property type="protein sequence ID" value="EWY84449.1"/>
    <property type="molecule type" value="Genomic_DNA"/>
</dbReference>
<accession>W9HUH4</accession>
<dbReference type="Proteomes" id="UP000030753">
    <property type="component" value="Unassembled WGS sequence"/>
</dbReference>
<dbReference type="InterPro" id="IPR036291">
    <property type="entry name" value="NAD(P)-bd_dom_sf"/>
</dbReference>
<dbReference type="PANTHER" id="PTHR42748">
    <property type="entry name" value="NITROGEN METABOLITE REPRESSION PROTEIN NMRA FAMILY MEMBER"/>
    <property type="match status" value="1"/>
</dbReference>
<reference evidence="4 5" key="1">
    <citation type="submission" date="2011-06" db="EMBL/GenBank/DDBJ databases">
        <title>The Genome Sequence of Fusarium oxysporum FOSC 3-a.</title>
        <authorList>
            <consortium name="The Broad Institute Genome Sequencing Platform"/>
            <person name="Ma L.-J."/>
            <person name="Gale L.R."/>
            <person name="Schwartz D.C."/>
            <person name="Zhou S."/>
            <person name="Corby-Kistler H."/>
            <person name="Young S.K."/>
            <person name="Zeng Q."/>
            <person name="Gargeya S."/>
            <person name="Fitzgerald M."/>
            <person name="Haas B."/>
            <person name="Abouelleil A."/>
            <person name="Alvarado L."/>
            <person name="Arachchi H.M."/>
            <person name="Berlin A."/>
            <person name="Brown A."/>
            <person name="Chapman S.B."/>
            <person name="Chen Z."/>
            <person name="Dunbar C."/>
            <person name="Freedman E."/>
            <person name="Gearin G."/>
            <person name="Gellesch M."/>
            <person name="Goldberg J."/>
            <person name="Griggs A."/>
            <person name="Gujja S."/>
            <person name="Heiman D."/>
            <person name="Howarth C."/>
            <person name="Larson L."/>
            <person name="Lui A."/>
            <person name="MacDonald P.J.P."/>
            <person name="Mehta T."/>
            <person name="Montmayeur A."/>
            <person name="Murphy C."/>
            <person name="Neiman D."/>
            <person name="Pearson M."/>
            <person name="Priest M."/>
            <person name="Roberts A."/>
            <person name="Saif S."/>
            <person name="Shea T."/>
            <person name="Shenoy N."/>
            <person name="Sisk P."/>
            <person name="Stolte C."/>
            <person name="Sykes S."/>
            <person name="Wortman J."/>
            <person name="Nusbaum C."/>
            <person name="Birren B."/>
        </authorList>
    </citation>
    <scope>NUCLEOTIDE SEQUENCE [LARGE SCALE GENOMIC DNA]</scope>
    <source>
        <strain evidence="5">FOSC 3-a</strain>
    </source>
</reference>
<dbReference type="InterPro" id="IPR008030">
    <property type="entry name" value="NmrA-like"/>
</dbReference>
<sequence>MSKILTVFGATGNQGGSIIRAVLADVVLSKDYKIRGITRDASKPAAKALVEEGVDVVSPSHPKSDTINQADMDSKASLADALKGSHTGFLVTTPDFMSGGGTQEQTHGKNVADVSSDVGVKCLIYSSLLHVTYQRTPQACRSPLR</sequence>
<gene>
    <name evidence="4" type="ORF">FOYG_11903</name>
</gene>
<dbReference type="Gene3D" id="3.40.50.720">
    <property type="entry name" value="NAD(P)-binding Rossmann-like Domain"/>
    <property type="match status" value="1"/>
</dbReference>
<dbReference type="PANTHER" id="PTHR42748:SF31">
    <property type="entry name" value="NMRA-LIKE DOMAIN-CONTAINING PROTEIN-RELATED"/>
    <property type="match status" value="1"/>
</dbReference>
<evidence type="ECO:0000313" key="4">
    <source>
        <dbReference type="EMBL" id="EWY84449.1"/>
    </source>
</evidence>
<dbReference type="Pfam" id="PF05368">
    <property type="entry name" value="NmrA"/>
    <property type="match status" value="1"/>
</dbReference>
<protein>
    <recommendedName>
        <fullName evidence="3">NmrA-like domain-containing protein</fullName>
    </recommendedName>
</protein>
<evidence type="ECO:0000256" key="2">
    <source>
        <dbReference type="ARBA" id="ARBA00022857"/>
    </source>
</evidence>
<name>W9HUH4_FUSOX</name>